<organism evidence="1 2">
    <name type="scientific">Solanum tuberosum</name>
    <name type="common">Potato</name>
    <dbReference type="NCBI Taxonomy" id="4113"/>
    <lineage>
        <taxon>Eukaryota</taxon>
        <taxon>Viridiplantae</taxon>
        <taxon>Streptophyta</taxon>
        <taxon>Embryophyta</taxon>
        <taxon>Tracheophyta</taxon>
        <taxon>Spermatophyta</taxon>
        <taxon>Magnoliopsida</taxon>
        <taxon>eudicotyledons</taxon>
        <taxon>Gunneridae</taxon>
        <taxon>Pentapetalae</taxon>
        <taxon>asterids</taxon>
        <taxon>lamiids</taxon>
        <taxon>Solanales</taxon>
        <taxon>Solanaceae</taxon>
        <taxon>Solanoideae</taxon>
        <taxon>Solaneae</taxon>
        <taxon>Solanum</taxon>
    </lineage>
</organism>
<evidence type="ECO:0000313" key="1">
    <source>
        <dbReference type="EnsemblPlants" id="PGSC0003DMT400007072"/>
    </source>
</evidence>
<dbReference type="PaxDb" id="4113-PGSC0003DMT400007072"/>
<protein>
    <submittedName>
        <fullName evidence="1">Uncharacterized protein</fullName>
    </submittedName>
</protein>
<dbReference type="AlphaFoldDB" id="M0ZSF5"/>
<sequence>MALTLFSREVLSSCLIDDRSAVTACKLLGAMCSFEVTNLGFITSQPLYFVSLVTS</sequence>
<dbReference type="HOGENOM" id="CLU_3036199_0_0_1"/>
<evidence type="ECO:0000313" key="2">
    <source>
        <dbReference type="Proteomes" id="UP000011115"/>
    </source>
</evidence>
<proteinExistence type="predicted"/>
<name>M0ZSF5_SOLTU</name>
<dbReference type="Gramene" id="PGSC0003DMT400007072">
    <property type="protein sequence ID" value="PGSC0003DMT400007072"/>
    <property type="gene ID" value="PGSC0003DMG400002733"/>
</dbReference>
<dbReference type="InParanoid" id="M0ZSF5"/>
<accession>M0ZSF5</accession>
<dbReference type="Proteomes" id="UP000011115">
    <property type="component" value="Unassembled WGS sequence"/>
</dbReference>
<dbReference type="EnsemblPlants" id="PGSC0003DMT400007072">
    <property type="protein sequence ID" value="PGSC0003DMT400007072"/>
    <property type="gene ID" value="PGSC0003DMG400002733"/>
</dbReference>
<reference evidence="1" key="2">
    <citation type="submission" date="2015-06" db="UniProtKB">
        <authorList>
            <consortium name="EnsemblPlants"/>
        </authorList>
    </citation>
    <scope>IDENTIFICATION</scope>
    <source>
        <strain evidence="1">DM1-3 516 R44</strain>
    </source>
</reference>
<keyword evidence="2" id="KW-1185">Reference proteome</keyword>
<reference evidence="2" key="1">
    <citation type="journal article" date="2011" name="Nature">
        <title>Genome sequence and analysis of the tuber crop potato.</title>
        <authorList>
            <consortium name="The Potato Genome Sequencing Consortium"/>
        </authorList>
    </citation>
    <scope>NUCLEOTIDE SEQUENCE [LARGE SCALE GENOMIC DNA]</scope>
    <source>
        <strain evidence="2">cv. DM1-3 516 R44</strain>
    </source>
</reference>